<dbReference type="SUPFAM" id="SSF51230">
    <property type="entry name" value="Single hybrid motif"/>
    <property type="match status" value="2"/>
</dbReference>
<comment type="cofactor">
    <cofactor evidence="8">
        <name>(R)-lipoate</name>
        <dbReference type="ChEBI" id="CHEBI:83088"/>
    </cofactor>
    <text evidence="8">Binds 2 lipoyl cofactors covalently.</text>
</comment>
<accession>N1WUF7</accession>
<keyword evidence="5 8" id="KW-0012">Acyltransferase</keyword>
<dbReference type="Pfam" id="PF00364">
    <property type="entry name" value="Biotin_lipoyl"/>
    <property type="match status" value="2"/>
</dbReference>
<dbReference type="SUPFAM" id="SSF47005">
    <property type="entry name" value="Peripheral subunit-binding domain of 2-oxo acid dehydrogenase complex"/>
    <property type="match status" value="1"/>
</dbReference>
<dbReference type="EMBL" id="APLF01000009">
    <property type="protein sequence ID" value="EMY80764.1"/>
    <property type="molecule type" value="Genomic_DNA"/>
</dbReference>
<evidence type="ECO:0000313" key="12">
    <source>
        <dbReference type="EMBL" id="EMY80764.1"/>
    </source>
</evidence>
<comment type="subunit">
    <text evidence="2">Forms a 24-polypeptide structural core with octahedral symmetry.</text>
</comment>
<keyword evidence="12" id="KW-0670">Pyruvate</keyword>
<dbReference type="InterPro" id="IPR036625">
    <property type="entry name" value="E3-bd_dom_sf"/>
</dbReference>
<reference evidence="12 13" key="1">
    <citation type="journal article" date="2014" name="Genome Biol. Evol.">
        <title>Extensive gene acquisition in the extremely psychrophilic bacterial species Psychroflexus torquis and the link to sea-ice ecosystem specialism.</title>
        <authorList>
            <person name="Feng S."/>
            <person name="Powell S.M."/>
            <person name="Wilson R."/>
            <person name="Bowman J.P."/>
        </authorList>
    </citation>
    <scope>NUCLEOTIDE SEQUENCE [LARGE SCALE GENOMIC DNA]</scope>
    <source>
        <strain evidence="12 13">ACAM 44</strain>
    </source>
</reference>
<comment type="function">
    <text evidence="6">The pyruvate dehydrogenase complex catalyzes the overall conversion of pyruvate to acetyl-CoA and CO(2). It contains multiple copies of three enzymatic components: pyruvate dehydrogenase (E1), dihydrolipoamide acetyltransferase (E2) and lipoamide dehydrogenase (E3).</text>
</comment>
<dbReference type="Pfam" id="PF00198">
    <property type="entry name" value="2-oxoacid_dh"/>
    <property type="match status" value="1"/>
</dbReference>
<dbReference type="Gene3D" id="2.40.50.100">
    <property type="match status" value="2"/>
</dbReference>
<dbReference type="GO" id="GO:0045254">
    <property type="term" value="C:pyruvate dehydrogenase complex"/>
    <property type="evidence" value="ECO:0007669"/>
    <property type="project" value="UniProtKB-UniRule"/>
</dbReference>
<dbReference type="PANTHER" id="PTHR23151:SF90">
    <property type="entry name" value="DIHYDROLIPOYLLYSINE-RESIDUE ACETYLTRANSFERASE COMPONENT OF PYRUVATE DEHYDROGENASE COMPLEX, MITOCHONDRIAL-RELATED"/>
    <property type="match status" value="1"/>
</dbReference>
<evidence type="ECO:0000256" key="7">
    <source>
        <dbReference type="ARBA" id="ARBA00048370"/>
    </source>
</evidence>
<dbReference type="NCBIfam" id="TIGR01349">
    <property type="entry name" value="PDHac_trf_mito"/>
    <property type="match status" value="1"/>
</dbReference>
<feature type="compositionally biased region" description="Basic and acidic residues" evidence="9">
    <location>
        <begin position="298"/>
        <end position="340"/>
    </location>
</feature>
<dbReference type="PROSITE" id="PS00189">
    <property type="entry name" value="LIPOYL"/>
    <property type="match status" value="2"/>
</dbReference>
<dbReference type="PROSITE" id="PS50968">
    <property type="entry name" value="BIOTINYL_LIPOYL"/>
    <property type="match status" value="2"/>
</dbReference>
<evidence type="ECO:0000256" key="3">
    <source>
        <dbReference type="ARBA" id="ARBA00022679"/>
    </source>
</evidence>
<dbReference type="Pfam" id="PF02817">
    <property type="entry name" value="E3_binding"/>
    <property type="match status" value="1"/>
</dbReference>
<dbReference type="InterPro" id="IPR000089">
    <property type="entry name" value="Biotin_lipoyl"/>
</dbReference>
<dbReference type="PATRIC" id="fig|1189619.4.peg.1933"/>
<organism evidence="12 13">
    <name type="scientific">Psychroflexus gondwanensis ACAM 44</name>
    <dbReference type="NCBI Taxonomy" id="1189619"/>
    <lineage>
        <taxon>Bacteria</taxon>
        <taxon>Pseudomonadati</taxon>
        <taxon>Bacteroidota</taxon>
        <taxon>Flavobacteriia</taxon>
        <taxon>Flavobacteriales</taxon>
        <taxon>Flavobacteriaceae</taxon>
        <taxon>Psychroflexus</taxon>
    </lineage>
</organism>
<dbReference type="Proteomes" id="UP000012317">
    <property type="component" value="Unassembled WGS sequence"/>
</dbReference>
<keyword evidence="4 8" id="KW-0450">Lipoyl</keyword>
<dbReference type="STRING" id="1189619.pgond44_09386"/>
<comment type="caution">
    <text evidence="12">The sequence shown here is derived from an EMBL/GenBank/DDBJ whole genome shotgun (WGS) entry which is preliminary data.</text>
</comment>
<feature type="compositionally biased region" description="Acidic residues" evidence="9">
    <location>
        <begin position="263"/>
        <end position="275"/>
    </location>
</feature>
<dbReference type="InterPro" id="IPR006257">
    <property type="entry name" value="LAT1"/>
</dbReference>
<keyword evidence="13" id="KW-1185">Reference proteome</keyword>
<dbReference type="GO" id="GO:0004742">
    <property type="term" value="F:dihydrolipoyllysine-residue acetyltransferase activity"/>
    <property type="evidence" value="ECO:0007669"/>
    <property type="project" value="UniProtKB-UniRule"/>
</dbReference>
<feature type="compositionally biased region" description="Basic and acidic residues" evidence="9">
    <location>
        <begin position="95"/>
        <end position="120"/>
    </location>
</feature>
<dbReference type="AlphaFoldDB" id="N1WUF7"/>
<dbReference type="Gene3D" id="4.10.320.10">
    <property type="entry name" value="E3-binding domain"/>
    <property type="match status" value="1"/>
</dbReference>
<evidence type="ECO:0000259" key="11">
    <source>
        <dbReference type="PROSITE" id="PS51826"/>
    </source>
</evidence>
<evidence type="ECO:0000256" key="4">
    <source>
        <dbReference type="ARBA" id="ARBA00022823"/>
    </source>
</evidence>
<dbReference type="InterPro" id="IPR023213">
    <property type="entry name" value="CAT-like_dom_sf"/>
</dbReference>
<dbReference type="GO" id="GO:0006086">
    <property type="term" value="P:pyruvate decarboxylation to acetyl-CoA"/>
    <property type="evidence" value="ECO:0007669"/>
    <property type="project" value="InterPro"/>
</dbReference>
<name>N1WUF7_9FLAO</name>
<feature type="compositionally biased region" description="Basic and acidic residues" evidence="9">
    <location>
        <begin position="223"/>
        <end position="257"/>
    </location>
</feature>
<protein>
    <recommendedName>
        <fullName evidence="8">Acetyltransferase component of pyruvate dehydrogenase complex</fullName>
        <ecNumber evidence="8">2.3.1.12</ecNumber>
    </recommendedName>
</protein>
<feature type="region of interest" description="Disordered" evidence="9">
    <location>
        <begin position="87"/>
        <end position="136"/>
    </location>
</feature>
<dbReference type="CDD" id="cd06849">
    <property type="entry name" value="lipoyl_domain"/>
    <property type="match status" value="2"/>
</dbReference>
<evidence type="ECO:0000256" key="2">
    <source>
        <dbReference type="ARBA" id="ARBA00011484"/>
    </source>
</evidence>
<dbReference type="PANTHER" id="PTHR23151">
    <property type="entry name" value="DIHYDROLIPOAMIDE ACETYL/SUCCINYL-TRANSFERASE-RELATED"/>
    <property type="match status" value="1"/>
</dbReference>
<evidence type="ECO:0000256" key="1">
    <source>
        <dbReference type="ARBA" id="ARBA00007317"/>
    </source>
</evidence>
<dbReference type="eggNOG" id="COG0508">
    <property type="taxonomic scope" value="Bacteria"/>
</dbReference>
<dbReference type="InterPro" id="IPR004167">
    <property type="entry name" value="PSBD"/>
</dbReference>
<evidence type="ECO:0000256" key="6">
    <source>
        <dbReference type="ARBA" id="ARBA00025211"/>
    </source>
</evidence>
<dbReference type="EC" id="2.3.1.12" evidence="8"/>
<dbReference type="SUPFAM" id="SSF52777">
    <property type="entry name" value="CoA-dependent acyltransferases"/>
    <property type="match status" value="1"/>
</dbReference>
<dbReference type="InterPro" id="IPR003016">
    <property type="entry name" value="2-oxoA_DH_lipoyl-BS"/>
</dbReference>
<dbReference type="PROSITE" id="PS51826">
    <property type="entry name" value="PSBD"/>
    <property type="match status" value="1"/>
</dbReference>
<dbReference type="Gene3D" id="3.30.559.10">
    <property type="entry name" value="Chloramphenicol acetyltransferase-like domain"/>
    <property type="match status" value="1"/>
</dbReference>
<dbReference type="InterPro" id="IPR001078">
    <property type="entry name" value="2-oxoacid_DH_actylTfrase"/>
</dbReference>
<gene>
    <name evidence="12" type="ORF">pgond44_09386</name>
</gene>
<evidence type="ECO:0000259" key="10">
    <source>
        <dbReference type="PROSITE" id="PS50968"/>
    </source>
</evidence>
<dbReference type="RefSeq" id="WP_003440610.1">
    <property type="nucleotide sequence ID" value="NZ_APLF01000009.1"/>
</dbReference>
<feature type="domain" description="Lipoyl-binding" evidence="10">
    <location>
        <begin position="2"/>
        <end position="77"/>
    </location>
</feature>
<dbReference type="FunFam" id="2.40.50.100:FF:000010">
    <property type="entry name" value="Acetyltransferase component of pyruvate dehydrogenase complex"/>
    <property type="match status" value="1"/>
</dbReference>
<evidence type="ECO:0000256" key="8">
    <source>
        <dbReference type="RuleBase" id="RU361137"/>
    </source>
</evidence>
<sequence>MAEVINMPRLSDTMEEGVVAKWLKQKGDKVEEGDILAEIETDKATMEFESFHDGVLLHIGIEEGEGAPVDTLLAIIGEEGEDISDLIKNSGEENSSDKKTEESEAEESKKEKSSESTSKEEESEDTGDDDDDAEVPDGVEVVTMPRLSDTMEEGTVATWLKSVGDDVEEGEILAEIETDKATMEFESFYSGKLLYIGIDEGESAPVDDVLAVIGPEGTDVDKVLKSLKKEGKSSKSKPDSKSDKESKSSSEKTKDAPEAPTSQEEDGDEIADNTDEQGRILASPLAKKIAEDKGIDLRKVSGSGDHGRIVKKDVEDFKPSEQPAETKTEKVSKEEPKEEPSAPVAEVYTPAGEESFEDVKNSQMRKTIAKRLLESKNSAPHYYLNIEVDMENAMASRIHINEMPDVKVSFNDLVIKASAMALRKHPQVNSSWDGEVTKIAKHIHIGVAVAVDEGLLVPVLEFADQQSLTQIGSNVKNLAGKAKNKKLQPNEMEGSTFTVSNLGMFGITEFTSIINQPNSAILSVGTIVEKPVVKKGEIVVGHTMILTLACDHRTVDGASGAKFLQTLKTYLENPVTMLA</sequence>
<proteinExistence type="inferred from homology"/>
<feature type="domain" description="Lipoyl-binding" evidence="10">
    <location>
        <begin position="139"/>
        <end position="214"/>
    </location>
</feature>
<feature type="region of interest" description="Disordered" evidence="9">
    <location>
        <begin position="298"/>
        <end position="360"/>
    </location>
</feature>
<feature type="region of interest" description="Disordered" evidence="9">
    <location>
        <begin position="223"/>
        <end position="284"/>
    </location>
</feature>
<comment type="catalytic activity">
    <reaction evidence="7 8">
        <text>N(6)-[(R)-dihydrolipoyl]-L-lysyl-[protein] + acetyl-CoA = N(6)-[(R)-S(8)-acetyldihydrolipoyl]-L-lysyl-[protein] + CoA</text>
        <dbReference type="Rhea" id="RHEA:17017"/>
        <dbReference type="Rhea" id="RHEA-COMP:10475"/>
        <dbReference type="Rhea" id="RHEA-COMP:10478"/>
        <dbReference type="ChEBI" id="CHEBI:57287"/>
        <dbReference type="ChEBI" id="CHEBI:57288"/>
        <dbReference type="ChEBI" id="CHEBI:83100"/>
        <dbReference type="ChEBI" id="CHEBI:83111"/>
        <dbReference type="EC" id="2.3.1.12"/>
    </reaction>
</comment>
<feature type="domain" description="Peripheral subunit-binding (PSBD)" evidence="11">
    <location>
        <begin position="281"/>
        <end position="318"/>
    </location>
</feature>
<evidence type="ECO:0000256" key="9">
    <source>
        <dbReference type="SAM" id="MobiDB-lite"/>
    </source>
</evidence>
<keyword evidence="3 8" id="KW-0808">Transferase</keyword>
<evidence type="ECO:0000256" key="5">
    <source>
        <dbReference type="ARBA" id="ARBA00023315"/>
    </source>
</evidence>
<dbReference type="InterPro" id="IPR045257">
    <property type="entry name" value="E2/Pdx1"/>
</dbReference>
<evidence type="ECO:0000313" key="13">
    <source>
        <dbReference type="Proteomes" id="UP000012317"/>
    </source>
</evidence>
<feature type="compositionally biased region" description="Acidic residues" evidence="9">
    <location>
        <begin position="121"/>
        <end position="136"/>
    </location>
</feature>
<dbReference type="InterPro" id="IPR011053">
    <property type="entry name" value="Single_hybrid_motif"/>
</dbReference>
<comment type="similarity">
    <text evidence="1 8">Belongs to the 2-oxoacid dehydrogenase family.</text>
</comment>